<dbReference type="AlphaFoldDB" id="M2RJ21"/>
<protein>
    <recommendedName>
        <fullName evidence="2 6">DNA damage-binding protein CMR1</fullName>
    </recommendedName>
</protein>
<dbReference type="InterPro" id="IPR015943">
    <property type="entry name" value="WD40/YVTN_repeat-like_dom_sf"/>
</dbReference>
<comment type="function">
    <text evidence="6">DNA-binding protein that binds to both single- and double-stranded DNA. Binds preferentially to UV-damaged DNA. May be involved in DNA-metabolic processes.</text>
</comment>
<evidence type="ECO:0000256" key="4">
    <source>
        <dbReference type="ARBA" id="ARBA00022737"/>
    </source>
</evidence>
<feature type="region of interest" description="Disordered" evidence="7">
    <location>
        <begin position="22"/>
        <end position="115"/>
    </location>
</feature>
<feature type="repeat" description="WD" evidence="5">
    <location>
        <begin position="423"/>
        <end position="452"/>
    </location>
</feature>
<dbReference type="HOGENOM" id="CLU_017019_1_0_1"/>
<dbReference type="InterPro" id="IPR036322">
    <property type="entry name" value="WD40_repeat_dom_sf"/>
</dbReference>
<keyword evidence="6" id="KW-0227">DNA damage</keyword>
<sequence length="562" mass="63912">MKYSELEREANIARNREILAQLELDMPIVPPPVKRKEAPNTRAKPVQPSKKAKRETATPIAPTRQSARLRKTVADPNETPAQKRKREHEEEQQRKKQEEELLEAEEKAREAKRPRHQDLDLPVLLQEMDVDELSTLRATFEAISQQDYSRRVAGDEAFVFDDDTKEDAMISELKDKLMRLKVVSRAKVTQDRVYSAAYHPESTKDLIFFGDKHGQLGIWDARAATDEIADEDGDVTGVDDREGGRYWRLQGHWPATSKSSISSIKFDPLNAHKVFTSAYDCTIRDLSFETGTSREIYSTEDVLISSIDLPPNGHEMWISDALGGLTHKDLREEKSRARWYQVSEQKVGSVSVNPTNPHYLVTASNSRALRIWDTRRLQNVAVQSVPSSSDHTGDKSFEYENSIVEKYISSPKGKAAVRAEWRHNKSVSSAYWDPRGRSIVSTSYDDTIRLWEYHDSILQRNSVFPSSRPFAQIRHNCQTGKWLTILRAQWTPNPDTYPHFTIGNMEHSLDIYSCKGDLLARLSDRQRITAVQAVTCSHPSIVERAASGNASGRCILWALPGE</sequence>
<proteinExistence type="inferred from homology"/>
<dbReference type="GO" id="GO:0003677">
    <property type="term" value="F:DNA binding"/>
    <property type="evidence" value="ECO:0007669"/>
    <property type="project" value="UniProtKB-UniRule"/>
</dbReference>
<dbReference type="Proteomes" id="UP000016930">
    <property type="component" value="Unassembled WGS sequence"/>
</dbReference>
<dbReference type="InterPro" id="IPR001680">
    <property type="entry name" value="WD40_rpt"/>
</dbReference>
<dbReference type="PROSITE" id="PS50082">
    <property type="entry name" value="WD_REPEATS_2"/>
    <property type="match status" value="2"/>
</dbReference>
<dbReference type="SMART" id="SM00320">
    <property type="entry name" value="WD40"/>
    <property type="match status" value="3"/>
</dbReference>
<evidence type="ECO:0000256" key="2">
    <source>
        <dbReference type="ARBA" id="ARBA00021132"/>
    </source>
</evidence>
<keyword evidence="3 5" id="KW-0853">WD repeat</keyword>
<feature type="compositionally biased region" description="Basic and acidic residues" evidence="7">
    <location>
        <begin position="87"/>
        <end position="115"/>
    </location>
</feature>
<gene>
    <name evidence="8" type="ORF">CERSUDRAFT_105046</name>
</gene>
<dbReference type="EMBL" id="KB445795">
    <property type="protein sequence ID" value="EMD38447.1"/>
    <property type="molecule type" value="Genomic_DNA"/>
</dbReference>
<feature type="repeat" description="WD" evidence="5">
    <location>
        <begin position="340"/>
        <end position="382"/>
    </location>
</feature>
<accession>M2RJ21</accession>
<keyword evidence="6" id="KW-0238">DNA-binding</keyword>
<dbReference type="GO" id="GO:0006974">
    <property type="term" value="P:DNA damage response"/>
    <property type="evidence" value="ECO:0007669"/>
    <property type="project" value="UniProtKB-KW"/>
</dbReference>
<keyword evidence="4" id="KW-0677">Repeat</keyword>
<evidence type="ECO:0000256" key="1">
    <source>
        <dbReference type="ARBA" id="ARBA00005434"/>
    </source>
</evidence>
<organism evidence="8 9">
    <name type="scientific">Ceriporiopsis subvermispora (strain B)</name>
    <name type="common">White-rot fungus</name>
    <name type="synonym">Gelatoporia subvermispora</name>
    <dbReference type="NCBI Taxonomy" id="914234"/>
    <lineage>
        <taxon>Eukaryota</taxon>
        <taxon>Fungi</taxon>
        <taxon>Dikarya</taxon>
        <taxon>Basidiomycota</taxon>
        <taxon>Agaricomycotina</taxon>
        <taxon>Agaricomycetes</taxon>
        <taxon>Polyporales</taxon>
        <taxon>Gelatoporiaceae</taxon>
        <taxon>Gelatoporia</taxon>
    </lineage>
</organism>
<evidence type="ECO:0000313" key="9">
    <source>
        <dbReference type="Proteomes" id="UP000016930"/>
    </source>
</evidence>
<dbReference type="OrthoDB" id="9890280at2759"/>
<evidence type="ECO:0000256" key="5">
    <source>
        <dbReference type="PROSITE-ProRule" id="PRU00221"/>
    </source>
</evidence>
<reference evidence="8 9" key="1">
    <citation type="journal article" date="2012" name="Proc. Natl. Acad. Sci. U.S.A.">
        <title>Comparative genomics of Ceriporiopsis subvermispora and Phanerochaete chrysosporium provide insight into selective ligninolysis.</title>
        <authorList>
            <person name="Fernandez-Fueyo E."/>
            <person name="Ruiz-Duenas F.J."/>
            <person name="Ferreira P."/>
            <person name="Floudas D."/>
            <person name="Hibbett D.S."/>
            <person name="Canessa P."/>
            <person name="Larrondo L.F."/>
            <person name="James T.Y."/>
            <person name="Seelenfreund D."/>
            <person name="Lobos S."/>
            <person name="Polanco R."/>
            <person name="Tello M."/>
            <person name="Honda Y."/>
            <person name="Watanabe T."/>
            <person name="Watanabe T."/>
            <person name="Ryu J.S."/>
            <person name="Kubicek C.P."/>
            <person name="Schmoll M."/>
            <person name="Gaskell J."/>
            <person name="Hammel K.E."/>
            <person name="St John F.J."/>
            <person name="Vanden Wymelenberg A."/>
            <person name="Sabat G."/>
            <person name="Splinter BonDurant S."/>
            <person name="Syed K."/>
            <person name="Yadav J.S."/>
            <person name="Doddapaneni H."/>
            <person name="Subramanian V."/>
            <person name="Lavin J.L."/>
            <person name="Oguiza J.A."/>
            <person name="Perez G."/>
            <person name="Pisabarro A.G."/>
            <person name="Ramirez L."/>
            <person name="Santoyo F."/>
            <person name="Master E."/>
            <person name="Coutinho P.M."/>
            <person name="Henrissat B."/>
            <person name="Lombard V."/>
            <person name="Magnuson J.K."/>
            <person name="Kuees U."/>
            <person name="Hori C."/>
            <person name="Igarashi K."/>
            <person name="Samejima M."/>
            <person name="Held B.W."/>
            <person name="Barry K.W."/>
            <person name="LaButti K.M."/>
            <person name="Lapidus A."/>
            <person name="Lindquist E.A."/>
            <person name="Lucas S.M."/>
            <person name="Riley R."/>
            <person name="Salamov A.A."/>
            <person name="Hoffmeister D."/>
            <person name="Schwenk D."/>
            <person name="Hadar Y."/>
            <person name="Yarden O."/>
            <person name="de Vries R.P."/>
            <person name="Wiebenga A."/>
            <person name="Stenlid J."/>
            <person name="Eastwood D."/>
            <person name="Grigoriev I.V."/>
            <person name="Berka R.M."/>
            <person name="Blanchette R.A."/>
            <person name="Kersten P."/>
            <person name="Martinez A.T."/>
            <person name="Vicuna R."/>
            <person name="Cullen D."/>
        </authorList>
    </citation>
    <scope>NUCLEOTIDE SEQUENCE [LARGE SCALE GENOMIC DNA]</scope>
    <source>
        <strain evidence="8 9">B</strain>
    </source>
</reference>
<evidence type="ECO:0000313" key="8">
    <source>
        <dbReference type="EMBL" id="EMD38447.1"/>
    </source>
</evidence>
<evidence type="ECO:0000256" key="6">
    <source>
        <dbReference type="RuleBase" id="RU365004"/>
    </source>
</evidence>
<dbReference type="Gene3D" id="2.130.10.10">
    <property type="entry name" value="YVTN repeat-like/Quinoprotein amine dehydrogenase"/>
    <property type="match status" value="1"/>
</dbReference>
<comment type="similarity">
    <text evidence="1 6">Belongs to the WD repeat DDB2/WDR76 family.</text>
</comment>
<name>M2RJ21_CERS8</name>
<evidence type="ECO:0000256" key="7">
    <source>
        <dbReference type="SAM" id="MobiDB-lite"/>
    </source>
</evidence>
<keyword evidence="9" id="KW-1185">Reference proteome</keyword>
<dbReference type="STRING" id="914234.M2RJ21"/>
<dbReference type="PROSITE" id="PS50294">
    <property type="entry name" value="WD_REPEATS_REGION"/>
    <property type="match status" value="1"/>
</dbReference>
<dbReference type="InterPro" id="IPR050853">
    <property type="entry name" value="WD_repeat_DNA-damage-binding"/>
</dbReference>
<dbReference type="PANTHER" id="PTHR14773:SF0">
    <property type="entry name" value="WD REPEAT-CONTAINING PROTEIN 76"/>
    <property type="match status" value="1"/>
</dbReference>
<dbReference type="GO" id="GO:2000001">
    <property type="term" value="P:regulation of DNA damage checkpoint"/>
    <property type="evidence" value="ECO:0007669"/>
    <property type="project" value="TreeGrafter"/>
</dbReference>
<evidence type="ECO:0000256" key="3">
    <source>
        <dbReference type="ARBA" id="ARBA00022574"/>
    </source>
</evidence>
<dbReference type="SUPFAM" id="SSF50978">
    <property type="entry name" value="WD40 repeat-like"/>
    <property type="match status" value="1"/>
</dbReference>
<dbReference type="GO" id="GO:0005634">
    <property type="term" value="C:nucleus"/>
    <property type="evidence" value="ECO:0007669"/>
    <property type="project" value="TreeGrafter"/>
</dbReference>
<dbReference type="PANTHER" id="PTHR14773">
    <property type="entry name" value="WD REPEAT-CONTAINING PROTEIN 76"/>
    <property type="match status" value="1"/>
</dbReference>
<dbReference type="Pfam" id="PF00400">
    <property type="entry name" value="WD40"/>
    <property type="match status" value="1"/>
</dbReference>